<dbReference type="AlphaFoldDB" id="A0A1E2S1C8"/>
<feature type="domain" description="TonB-dependent receptor plug" evidence="15">
    <location>
        <begin position="126"/>
        <end position="230"/>
    </location>
</feature>
<evidence type="ECO:0000259" key="15">
    <source>
        <dbReference type="Pfam" id="PF07715"/>
    </source>
</evidence>
<dbReference type="PANTHER" id="PTHR32552:SF84">
    <property type="entry name" value="TONB-DEPENDENT RECEPTOR-RELATED"/>
    <property type="match status" value="1"/>
</dbReference>
<dbReference type="InterPro" id="IPR010105">
    <property type="entry name" value="TonB_sidphr_rcpt"/>
</dbReference>
<keyword evidence="5 10" id="KW-0812">Transmembrane</keyword>
<dbReference type="GO" id="GO:0038023">
    <property type="term" value="F:signaling receptor activity"/>
    <property type="evidence" value="ECO:0007669"/>
    <property type="project" value="InterPro"/>
</dbReference>
<evidence type="ECO:0000256" key="2">
    <source>
        <dbReference type="ARBA" id="ARBA00009810"/>
    </source>
</evidence>
<dbReference type="PATRIC" id="fig|1177755.3.peg.72"/>
<evidence type="ECO:0000313" key="17">
    <source>
        <dbReference type="Proteomes" id="UP000095087"/>
    </source>
</evidence>
<dbReference type="GO" id="GO:0015344">
    <property type="term" value="F:siderophore uptake transmembrane transporter activity"/>
    <property type="evidence" value="ECO:0007669"/>
    <property type="project" value="TreeGrafter"/>
</dbReference>
<keyword evidence="3 10" id="KW-0813">Transport</keyword>
<dbReference type="Proteomes" id="UP000095087">
    <property type="component" value="Unassembled WGS sequence"/>
</dbReference>
<dbReference type="GO" id="GO:0015891">
    <property type="term" value="P:siderophore transport"/>
    <property type="evidence" value="ECO:0007669"/>
    <property type="project" value="InterPro"/>
</dbReference>
<dbReference type="STRING" id="1177755.A7A08_00071"/>
<feature type="chain" id="PRO_5009116617" evidence="13">
    <location>
        <begin position="42"/>
        <end position="771"/>
    </location>
</feature>
<dbReference type="InterPro" id="IPR036942">
    <property type="entry name" value="Beta-barrel_TonB_sf"/>
</dbReference>
<gene>
    <name evidence="16" type="ORF">A7A08_00071</name>
</gene>
<proteinExistence type="inferred from homology"/>
<keyword evidence="7 10" id="KW-0472">Membrane</keyword>
<evidence type="ECO:0000256" key="3">
    <source>
        <dbReference type="ARBA" id="ARBA00022448"/>
    </source>
</evidence>
<evidence type="ECO:0000256" key="9">
    <source>
        <dbReference type="ARBA" id="ARBA00023237"/>
    </source>
</evidence>
<dbReference type="Pfam" id="PF00593">
    <property type="entry name" value="TonB_dep_Rec_b-barrel"/>
    <property type="match status" value="1"/>
</dbReference>
<dbReference type="PANTHER" id="PTHR32552">
    <property type="entry name" value="FERRICHROME IRON RECEPTOR-RELATED"/>
    <property type="match status" value="1"/>
</dbReference>
<dbReference type="Pfam" id="PF07715">
    <property type="entry name" value="Plug"/>
    <property type="match status" value="1"/>
</dbReference>
<evidence type="ECO:0000256" key="6">
    <source>
        <dbReference type="ARBA" id="ARBA00023077"/>
    </source>
</evidence>
<organism evidence="16 17">
    <name type="scientific">Methyloligella halotolerans</name>
    <dbReference type="NCBI Taxonomy" id="1177755"/>
    <lineage>
        <taxon>Bacteria</taxon>
        <taxon>Pseudomonadati</taxon>
        <taxon>Pseudomonadota</taxon>
        <taxon>Alphaproteobacteria</taxon>
        <taxon>Hyphomicrobiales</taxon>
        <taxon>Hyphomicrobiaceae</taxon>
        <taxon>Methyloligella</taxon>
    </lineage>
</organism>
<sequence>MFSKNWLARFARPAKTISVVSISTVCLSVVGLGAPSGGAFAQDEPGGGGDAFELDPIVVEAPNQAPAPRPSANGSRRSSAPASIPVATPVDAAGPVKPTGETGLQPDSLNLNSEAESGSRLGLTPFETPASIDIISNETMVERGQKTVHEAVTQDAPGITWLGAPGNGGGSYSARGFDGVNSVMNLYDGTRFYVGSGTLTYPFDTWSAERIEVLHGPASVLYGEGAIGGIINVVPKKPTFERINRGEISFSDQGEKRAAWDSGGAISDKVAYRLNIAGTDTDGWLDQNGDFKNLMIAGSILYEVNPDLKITLSNDYGYQEPLRYFGTPLVDGRILSGTRFNNYNVNDSVVEFRDNWTQLKAEWTPTENLTFRNTAYYVTSDRHWRNAESYLYQPVSNDVFRDVYIEILHEQEQIGNRFDASLKHNLMGMKNEVLVGFDVNHVDFKHINNSPYGGSSTVDLYNPAPGRFLRVDPTTPGFKSKLNQASVFAENHLHLTDTVSLLAGLRYDAPDVEKIDLRNPTNSFGKSFDTVSWRVGAVWNPFENTALYAQYSTGTDPVTSLLTMSVAYDDFELSTGRQIEAGIKQRFWNDRAELTLAGYRIEKDNLLTTDPFNPALTVQVGEQSSKGVEAALSVKVTDTIQADGNLALLHAQYDNFTQSSGGTVVSYAGNTPRNVPEQVANLWLSWAFAPKWTARGGLQYVGSVYSDYANQNERPSYTVVNAILDYRVTEKSVLSLRGFNLFDEVYAQTGNTDMWRLGQPRTFELTYNIGF</sequence>
<dbReference type="GO" id="GO:0009279">
    <property type="term" value="C:cell outer membrane"/>
    <property type="evidence" value="ECO:0007669"/>
    <property type="project" value="UniProtKB-SubCell"/>
</dbReference>
<comment type="similarity">
    <text evidence="2 10 11">Belongs to the TonB-dependent receptor family.</text>
</comment>
<evidence type="ECO:0000256" key="7">
    <source>
        <dbReference type="ARBA" id="ARBA00023136"/>
    </source>
</evidence>
<evidence type="ECO:0000256" key="1">
    <source>
        <dbReference type="ARBA" id="ARBA00004571"/>
    </source>
</evidence>
<keyword evidence="6 11" id="KW-0798">TonB box</keyword>
<evidence type="ECO:0000256" key="8">
    <source>
        <dbReference type="ARBA" id="ARBA00023170"/>
    </source>
</evidence>
<evidence type="ECO:0000256" key="11">
    <source>
        <dbReference type="RuleBase" id="RU003357"/>
    </source>
</evidence>
<dbReference type="EMBL" id="MASI01000001">
    <property type="protein sequence ID" value="ODA68254.1"/>
    <property type="molecule type" value="Genomic_DNA"/>
</dbReference>
<dbReference type="RefSeq" id="WP_245290763.1">
    <property type="nucleotide sequence ID" value="NZ_MASI01000001.1"/>
</dbReference>
<protein>
    <submittedName>
        <fullName evidence="16">Ferrichrome-iron receptor</fullName>
    </submittedName>
</protein>
<dbReference type="InterPro" id="IPR037066">
    <property type="entry name" value="Plug_dom_sf"/>
</dbReference>
<dbReference type="Gene3D" id="2.170.130.10">
    <property type="entry name" value="TonB-dependent receptor, plug domain"/>
    <property type="match status" value="1"/>
</dbReference>
<feature type="compositionally biased region" description="Polar residues" evidence="12">
    <location>
        <begin position="72"/>
        <end position="81"/>
    </location>
</feature>
<keyword evidence="9 10" id="KW-0998">Cell outer membrane</keyword>
<evidence type="ECO:0000256" key="4">
    <source>
        <dbReference type="ARBA" id="ARBA00022452"/>
    </source>
</evidence>
<keyword evidence="13" id="KW-0732">Signal</keyword>
<dbReference type="PROSITE" id="PS52016">
    <property type="entry name" value="TONB_DEPENDENT_REC_3"/>
    <property type="match status" value="1"/>
</dbReference>
<feature type="signal peptide" evidence="13">
    <location>
        <begin position="1"/>
        <end position="41"/>
    </location>
</feature>
<evidence type="ECO:0000256" key="5">
    <source>
        <dbReference type="ARBA" id="ARBA00022692"/>
    </source>
</evidence>
<evidence type="ECO:0000259" key="14">
    <source>
        <dbReference type="Pfam" id="PF00593"/>
    </source>
</evidence>
<dbReference type="Gene3D" id="2.40.170.20">
    <property type="entry name" value="TonB-dependent receptor, beta-barrel domain"/>
    <property type="match status" value="1"/>
</dbReference>
<evidence type="ECO:0000256" key="10">
    <source>
        <dbReference type="PROSITE-ProRule" id="PRU01360"/>
    </source>
</evidence>
<feature type="region of interest" description="Disordered" evidence="12">
    <location>
        <begin position="62"/>
        <end position="123"/>
    </location>
</feature>
<keyword evidence="4 10" id="KW-1134">Transmembrane beta strand</keyword>
<dbReference type="NCBIfam" id="TIGR01783">
    <property type="entry name" value="TonB-siderophor"/>
    <property type="match status" value="1"/>
</dbReference>
<comment type="subcellular location">
    <subcellularLocation>
        <location evidence="1 10">Cell outer membrane</location>
        <topology evidence="1 10">Multi-pass membrane protein</topology>
    </subcellularLocation>
</comment>
<dbReference type="InterPro" id="IPR000531">
    <property type="entry name" value="Beta-barrel_TonB"/>
</dbReference>
<keyword evidence="17" id="KW-1185">Reference proteome</keyword>
<keyword evidence="8 16" id="KW-0675">Receptor</keyword>
<dbReference type="InterPro" id="IPR039426">
    <property type="entry name" value="TonB-dep_rcpt-like"/>
</dbReference>
<evidence type="ECO:0000256" key="13">
    <source>
        <dbReference type="SAM" id="SignalP"/>
    </source>
</evidence>
<dbReference type="InterPro" id="IPR012910">
    <property type="entry name" value="Plug_dom"/>
</dbReference>
<feature type="compositionally biased region" description="Polar residues" evidence="12">
    <location>
        <begin position="105"/>
        <end position="116"/>
    </location>
</feature>
<dbReference type="CDD" id="cd01347">
    <property type="entry name" value="ligand_gated_channel"/>
    <property type="match status" value="1"/>
</dbReference>
<comment type="caution">
    <text evidence="16">The sequence shown here is derived from an EMBL/GenBank/DDBJ whole genome shotgun (WGS) entry which is preliminary data.</text>
</comment>
<reference evidence="16 17" key="1">
    <citation type="submission" date="2016-07" db="EMBL/GenBank/DDBJ databases">
        <title>Draft genome sequence of Methyloligella halotolerans C2T (VKM B-2706T=CCUG 61687T=DSM 25045T), a halotolerant polyhydroxybutyrate accumulating methylotroph.</title>
        <authorList>
            <person name="Vasilenko O.V."/>
            <person name="Doronina N.V."/>
            <person name="Poroshina M.N."/>
            <person name="Tarlachkov S.V."/>
            <person name="Trotsenko Y.A."/>
        </authorList>
    </citation>
    <scope>NUCLEOTIDE SEQUENCE [LARGE SCALE GENOMIC DNA]</scope>
    <source>
        <strain evidence="16 17">VKM B-2706</strain>
    </source>
</reference>
<evidence type="ECO:0000256" key="12">
    <source>
        <dbReference type="SAM" id="MobiDB-lite"/>
    </source>
</evidence>
<dbReference type="SUPFAM" id="SSF56935">
    <property type="entry name" value="Porins"/>
    <property type="match status" value="1"/>
</dbReference>
<accession>A0A1E2S1C8</accession>
<name>A0A1E2S1C8_9HYPH</name>
<evidence type="ECO:0000313" key="16">
    <source>
        <dbReference type="EMBL" id="ODA68254.1"/>
    </source>
</evidence>
<feature type="domain" description="TonB-dependent receptor-like beta-barrel" evidence="14">
    <location>
        <begin position="308"/>
        <end position="741"/>
    </location>
</feature>